<name>A0A7W7B357_9SPHN</name>
<evidence type="ECO:0000256" key="1">
    <source>
        <dbReference type="ARBA" id="ARBA00023015"/>
    </source>
</evidence>
<gene>
    <name evidence="6" type="ORF">GGQ98_001736</name>
</gene>
<dbReference type="SUPFAM" id="SSF46689">
    <property type="entry name" value="Homeodomain-like"/>
    <property type="match status" value="1"/>
</dbReference>
<evidence type="ECO:0000256" key="3">
    <source>
        <dbReference type="ARBA" id="ARBA00023163"/>
    </source>
</evidence>
<evidence type="ECO:0000256" key="2">
    <source>
        <dbReference type="ARBA" id="ARBA00023125"/>
    </source>
</evidence>
<dbReference type="PRINTS" id="PR00455">
    <property type="entry name" value="HTHTETR"/>
</dbReference>
<dbReference type="EMBL" id="JACHNZ010000017">
    <property type="protein sequence ID" value="MBB4632117.1"/>
    <property type="molecule type" value="Genomic_DNA"/>
</dbReference>
<keyword evidence="7" id="KW-1185">Reference proteome</keyword>
<dbReference type="PANTHER" id="PTHR30055">
    <property type="entry name" value="HTH-TYPE TRANSCRIPTIONAL REGULATOR RUTR"/>
    <property type="match status" value="1"/>
</dbReference>
<dbReference type="Pfam" id="PF00440">
    <property type="entry name" value="TetR_N"/>
    <property type="match status" value="1"/>
</dbReference>
<dbReference type="AlphaFoldDB" id="A0A7W7B357"/>
<sequence>MATRVTESRSRRYDPAETRQRVLEAANLLFSTQGFAKTGTADIARAADVSEGSIFYHFGSKRSLLEELGRMYGERMCAAMEAGDRLEDLEPGITIARCFAYCATQKSWENIVNANCAGSASHGKMGLKSNPDAEPFYRASHEVVSAWVENQYRAMAKTFDLADLDTKIAAELTYAVVGAALDIAFAPDADEALRQRVEAETIRYVRTACGLPHQPKA</sequence>
<dbReference type="PANTHER" id="PTHR30055:SF234">
    <property type="entry name" value="HTH-TYPE TRANSCRIPTIONAL REGULATOR BETI"/>
    <property type="match status" value="1"/>
</dbReference>
<evidence type="ECO:0000313" key="7">
    <source>
        <dbReference type="Proteomes" id="UP000566324"/>
    </source>
</evidence>
<dbReference type="InterPro" id="IPR050109">
    <property type="entry name" value="HTH-type_TetR-like_transc_reg"/>
</dbReference>
<protein>
    <submittedName>
        <fullName evidence="6">AcrR family transcriptional regulator</fullName>
    </submittedName>
</protein>
<feature type="domain" description="HTH tetR-type" evidence="5">
    <location>
        <begin position="16"/>
        <end position="76"/>
    </location>
</feature>
<accession>A0A7W7B357</accession>
<dbReference type="Proteomes" id="UP000566324">
    <property type="component" value="Unassembled WGS sequence"/>
</dbReference>
<feature type="DNA-binding region" description="H-T-H motif" evidence="4">
    <location>
        <begin position="39"/>
        <end position="58"/>
    </location>
</feature>
<dbReference type="RefSeq" id="WP_184068073.1">
    <property type="nucleotide sequence ID" value="NZ_JACHNZ010000017.1"/>
</dbReference>
<evidence type="ECO:0000256" key="4">
    <source>
        <dbReference type="PROSITE-ProRule" id="PRU00335"/>
    </source>
</evidence>
<comment type="caution">
    <text evidence="6">The sequence shown here is derived from an EMBL/GenBank/DDBJ whole genome shotgun (WGS) entry which is preliminary data.</text>
</comment>
<dbReference type="GO" id="GO:0003700">
    <property type="term" value="F:DNA-binding transcription factor activity"/>
    <property type="evidence" value="ECO:0007669"/>
    <property type="project" value="TreeGrafter"/>
</dbReference>
<proteinExistence type="predicted"/>
<dbReference type="InterPro" id="IPR009057">
    <property type="entry name" value="Homeodomain-like_sf"/>
</dbReference>
<keyword evidence="1" id="KW-0805">Transcription regulation</keyword>
<dbReference type="Gene3D" id="1.10.357.10">
    <property type="entry name" value="Tetracycline Repressor, domain 2"/>
    <property type="match status" value="1"/>
</dbReference>
<keyword evidence="3" id="KW-0804">Transcription</keyword>
<reference evidence="6 7" key="1">
    <citation type="submission" date="2020-08" db="EMBL/GenBank/DDBJ databases">
        <title>Genomic Encyclopedia of Type Strains, Phase IV (KMG-IV): sequencing the most valuable type-strain genomes for metagenomic binning, comparative biology and taxonomic classification.</title>
        <authorList>
            <person name="Goeker M."/>
        </authorList>
    </citation>
    <scope>NUCLEOTIDE SEQUENCE [LARGE SCALE GENOMIC DNA]</scope>
    <source>
        <strain evidence="6 7">DSM 17328</strain>
    </source>
</reference>
<dbReference type="GO" id="GO:0000976">
    <property type="term" value="F:transcription cis-regulatory region binding"/>
    <property type="evidence" value="ECO:0007669"/>
    <property type="project" value="TreeGrafter"/>
</dbReference>
<dbReference type="PROSITE" id="PS50977">
    <property type="entry name" value="HTH_TETR_2"/>
    <property type="match status" value="1"/>
</dbReference>
<evidence type="ECO:0000259" key="5">
    <source>
        <dbReference type="PROSITE" id="PS50977"/>
    </source>
</evidence>
<dbReference type="InterPro" id="IPR001647">
    <property type="entry name" value="HTH_TetR"/>
</dbReference>
<organism evidence="6 7">
    <name type="scientific">Sphingosinicella soli</name>
    <dbReference type="NCBI Taxonomy" id="333708"/>
    <lineage>
        <taxon>Bacteria</taxon>
        <taxon>Pseudomonadati</taxon>
        <taxon>Pseudomonadota</taxon>
        <taxon>Alphaproteobacteria</taxon>
        <taxon>Sphingomonadales</taxon>
        <taxon>Sphingosinicellaceae</taxon>
        <taxon>Sphingosinicella</taxon>
    </lineage>
</organism>
<keyword evidence="2 4" id="KW-0238">DNA-binding</keyword>
<evidence type="ECO:0000313" key="6">
    <source>
        <dbReference type="EMBL" id="MBB4632117.1"/>
    </source>
</evidence>